<dbReference type="EMBL" id="BGPR01063897">
    <property type="protein sequence ID" value="GBO39014.1"/>
    <property type="molecule type" value="Genomic_DNA"/>
</dbReference>
<gene>
    <name evidence="1" type="ORF">AVEN_183148_1</name>
</gene>
<sequence length="63" mass="7305">ISSRVFIVHEIPVESEEDIVSRTEVAFAIVFNKPGVFEKVRPFLHRLGEICFEIRAQDTENFL</sequence>
<name>A0A4Y2WQX2_ARAVE</name>
<accession>A0A4Y2WQX2</accession>
<dbReference type="Proteomes" id="UP000499080">
    <property type="component" value="Unassembled WGS sequence"/>
</dbReference>
<comment type="caution">
    <text evidence="1">The sequence shown here is derived from an EMBL/GenBank/DDBJ whole genome shotgun (WGS) entry which is preliminary data.</text>
</comment>
<keyword evidence="2" id="KW-1185">Reference proteome</keyword>
<reference evidence="1 2" key="1">
    <citation type="journal article" date="2019" name="Sci. Rep.">
        <title>Orb-weaving spider Araneus ventricosus genome elucidates the spidroin gene catalogue.</title>
        <authorList>
            <person name="Kono N."/>
            <person name="Nakamura H."/>
            <person name="Ohtoshi R."/>
            <person name="Moran D.A.P."/>
            <person name="Shinohara A."/>
            <person name="Yoshida Y."/>
            <person name="Fujiwara M."/>
            <person name="Mori M."/>
            <person name="Tomita M."/>
            <person name="Arakawa K."/>
        </authorList>
    </citation>
    <scope>NUCLEOTIDE SEQUENCE [LARGE SCALE GENOMIC DNA]</scope>
</reference>
<dbReference type="AlphaFoldDB" id="A0A4Y2WQX2"/>
<proteinExistence type="predicted"/>
<evidence type="ECO:0000313" key="2">
    <source>
        <dbReference type="Proteomes" id="UP000499080"/>
    </source>
</evidence>
<protein>
    <submittedName>
        <fullName evidence="1">Uncharacterized protein</fullName>
    </submittedName>
</protein>
<evidence type="ECO:0000313" key="1">
    <source>
        <dbReference type="EMBL" id="GBO39014.1"/>
    </source>
</evidence>
<feature type="non-terminal residue" evidence="1">
    <location>
        <position position="1"/>
    </location>
</feature>
<organism evidence="1 2">
    <name type="scientific">Araneus ventricosus</name>
    <name type="common">Orbweaver spider</name>
    <name type="synonym">Epeira ventricosa</name>
    <dbReference type="NCBI Taxonomy" id="182803"/>
    <lineage>
        <taxon>Eukaryota</taxon>
        <taxon>Metazoa</taxon>
        <taxon>Ecdysozoa</taxon>
        <taxon>Arthropoda</taxon>
        <taxon>Chelicerata</taxon>
        <taxon>Arachnida</taxon>
        <taxon>Araneae</taxon>
        <taxon>Araneomorphae</taxon>
        <taxon>Entelegynae</taxon>
        <taxon>Araneoidea</taxon>
        <taxon>Araneidae</taxon>
        <taxon>Araneus</taxon>
    </lineage>
</organism>